<sequence length="81" mass="8516">MAATASVVVSGAQPGVSGKEVAPVLAYFAQRARSVHHVPFDEHLAEGAEVVRARMSRAAQDGFLGIAAALADGFGRRELRR</sequence>
<gene>
    <name evidence="1" type="ORF">MCNF_51850</name>
</gene>
<protein>
    <submittedName>
        <fullName evidence="1">Uncharacterized protein</fullName>
    </submittedName>
</protein>
<reference evidence="1" key="2">
    <citation type="submission" date="2020-02" db="EMBL/GenBank/DDBJ databases">
        <authorList>
            <person name="Matsumoto Y."/>
            <person name="Motooka D."/>
            <person name="Nakamura S."/>
        </authorList>
    </citation>
    <scope>NUCLEOTIDE SEQUENCE</scope>
    <source>
        <strain evidence="1">JCM 13671</strain>
    </source>
</reference>
<dbReference type="RefSeq" id="WP_085152293.1">
    <property type="nucleotide sequence ID" value="NZ_AP022612.1"/>
</dbReference>
<proteinExistence type="predicted"/>
<name>A0A7I7Y4H7_9MYCO</name>
<dbReference type="AlphaFoldDB" id="A0A7I7Y4H7"/>
<organism evidence="1 2">
    <name type="scientific">Mycolicibacterium confluentis</name>
    <dbReference type="NCBI Taxonomy" id="28047"/>
    <lineage>
        <taxon>Bacteria</taxon>
        <taxon>Bacillati</taxon>
        <taxon>Actinomycetota</taxon>
        <taxon>Actinomycetes</taxon>
        <taxon>Mycobacteriales</taxon>
        <taxon>Mycobacteriaceae</taxon>
        <taxon>Mycolicibacterium</taxon>
    </lineage>
</organism>
<dbReference type="OrthoDB" id="4597894at2"/>
<reference evidence="1" key="1">
    <citation type="journal article" date="2019" name="Emerg. Microbes Infect.">
        <title>Comprehensive subspecies identification of 175 nontuberculous mycobacteria species based on 7547 genomic profiles.</title>
        <authorList>
            <person name="Matsumoto Y."/>
            <person name="Kinjo T."/>
            <person name="Motooka D."/>
            <person name="Nabeya D."/>
            <person name="Jung N."/>
            <person name="Uechi K."/>
            <person name="Horii T."/>
            <person name="Iida T."/>
            <person name="Fujita J."/>
            <person name="Nakamura S."/>
        </authorList>
    </citation>
    <scope>NUCLEOTIDE SEQUENCE [LARGE SCALE GENOMIC DNA]</scope>
    <source>
        <strain evidence="1">JCM 13671</strain>
    </source>
</reference>
<evidence type="ECO:0000313" key="2">
    <source>
        <dbReference type="Proteomes" id="UP000466931"/>
    </source>
</evidence>
<dbReference type="EMBL" id="AP022612">
    <property type="protein sequence ID" value="BBZ36580.1"/>
    <property type="molecule type" value="Genomic_DNA"/>
</dbReference>
<accession>A0A7I7Y4H7</accession>
<dbReference type="Proteomes" id="UP000466931">
    <property type="component" value="Chromosome"/>
</dbReference>
<keyword evidence="2" id="KW-1185">Reference proteome</keyword>
<evidence type="ECO:0000313" key="1">
    <source>
        <dbReference type="EMBL" id="BBZ36580.1"/>
    </source>
</evidence>